<evidence type="ECO:0000256" key="1">
    <source>
        <dbReference type="SAM" id="MobiDB-lite"/>
    </source>
</evidence>
<keyword evidence="2" id="KW-1133">Transmembrane helix</keyword>
<evidence type="ECO:0000313" key="5">
    <source>
        <dbReference type="Proteomes" id="UP000033393"/>
    </source>
</evidence>
<name>A0A0F0GZT6_LENAE</name>
<dbReference type="Proteomes" id="UP000033393">
    <property type="component" value="Unassembled WGS sequence"/>
</dbReference>
<feature type="region of interest" description="Disordered" evidence="1">
    <location>
        <begin position="1"/>
        <end position="42"/>
    </location>
</feature>
<reference evidence="4 5" key="1">
    <citation type="submission" date="2015-02" db="EMBL/GenBank/DDBJ databases">
        <authorList>
            <person name="Ju K.-S."/>
            <person name="Doroghazi J.R."/>
            <person name="Metcalf W."/>
        </authorList>
    </citation>
    <scope>NUCLEOTIDE SEQUENCE [LARGE SCALE GENOMIC DNA]</scope>
    <source>
        <strain evidence="4 5">NRRL B-16140</strain>
    </source>
</reference>
<feature type="compositionally biased region" description="Low complexity" evidence="1">
    <location>
        <begin position="12"/>
        <end position="37"/>
    </location>
</feature>
<accession>A0A0F0GZT6</accession>
<keyword evidence="2" id="KW-0472">Membrane</keyword>
<keyword evidence="5" id="KW-1185">Reference proteome</keyword>
<proteinExistence type="predicted"/>
<dbReference type="PATRIC" id="fig|68170.10.peg.4516"/>
<evidence type="ECO:0000256" key="2">
    <source>
        <dbReference type="SAM" id="Phobius"/>
    </source>
</evidence>
<feature type="domain" description="DUF4190" evidence="3">
    <location>
        <begin position="53"/>
        <end position="112"/>
    </location>
</feature>
<comment type="caution">
    <text evidence="4">The sequence shown here is derived from an EMBL/GenBank/DDBJ whole genome shotgun (WGS) entry which is preliminary data.</text>
</comment>
<dbReference type="AlphaFoldDB" id="A0A0F0GZT6"/>
<organism evidence="4 5">
    <name type="scientific">Lentzea aerocolonigenes</name>
    <name type="common">Lechevalieria aerocolonigenes</name>
    <name type="synonym">Saccharothrix aerocolonigenes</name>
    <dbReference type="NCBI Taxonomy" id="68170"/>
    <lineage>
        <taxon>Bacteria</taxon>
        <taxon>Bacillati</taxon>
        <taxon>Actinomycetota</taxon>
        <taxon>Actinomycetes</taxon>
        <taxon>Pseudonocardiales</taxon>
        <taxon>Pseudonocardiaceae</taxon>
        <taxon>Lentzea</taxon>
    </lineage>
</organism>
<evidence type="ECO:0000313" key="4">
    <source>
        <dbReference type="EMBL" id="KJK48091.1"/>
    </source>
</evidence>
<feature type="transmembrane region" description="Helical" evidence="2">
    <location>
        <begin position="53"/>
        <end position="81"/>
    </location>
</feature>
<protein>
    <recommendedName>
        <fullName evidence="3">DUF4190 domain-containing protein</fullName>
    </recommendedName>
</protein>
<dbReference type="Pfam" id="PF13828">
    <property type="entry name" value="DUF4190"/>
    <property type="match status" value="1"/>
</dbReference>
<dbReference type="InterPro" id="IPR025241">
    <property type="entry name" value="DUF4190"/>
</dbReference>
<sequence length="127" mass="13533">MTYDPYNQDPKGQPYGQPYGQQPYGQPQYGQQPYGPQYGYGGYPPKPLDTQTAMIAMIASIAGILCCVGWIVGIVMGHVALSKIKRGEATGKGMAIAALCIGYGFIVLLVLLYSLGIGAAILENANR</sequence>
<keyword evidence="2" id="KW-0812">Transmembrane</keyword>
<dbReference type="RefSeq" id="WP_045312725.1">
    <property type="nucleotide sequence ID" value="NZ_JYJG01000117.1"/>
</dbReference>
<dbReference type="EMBL" id="JYJG01000117">
    <property type="protein sequence ID" value="KJK48091.1"/>
    <property type="molecule type" value="Genomic_DNA"/>
</dbReference>
<dbReference type="OrthoDB" id="4374883at2"/>
<feature type="transmembrane region" description="Helical" evidence="2">
    <location>
        <begin position="93"/>
        <end position="122"/>
    </location>
</feature>
<gene>
    <name evidence="4" type="ORF">UK23_18075</name>
</gene>
<evidence type="ECO:0000259" key="3">
    <source>
        <dbReference type="Pfam" id="PF13828"/>
    </source>
</evidence>